<proteinExistence type="predicted"/>
<name>A0A016U6K4_9BILA</name>
<evidence type="ECO:0000313" key="3">
    <source>
        <dbReference type="EMBL" id="EYC10233.1"/>
    </source>
</evidence>
<feature type="transmembrane region" description="Helical" evidence="1">
    <location>
        <begin position="7"/>
        <end position="27"/>
    </location>
</feature>
<protein>
    <recommendedName>
        <fullName evidence="2">7TM GPCR serpentine receptor class x (Srx) domain-containing protein</fullName>
    </recommendedName>
</protein>
<dbReference type="InterPro" id="IPR019430">
    <property type="entry name" value="7TM_GPCR_serpentine_rcpt_Srx"/>
</dbReference>
<organism evidence="3 4">
    <name type="scientific">Ancylostoma ceylanicum</name>
    <dbReference type="NCBI Taxonomy" id="53326"/>
    <lineage>
        <taxon>Eukaryota</taxon>
        <taxon>Metazoa</taxon>
        <taxon>Ecdysozoa</taxon>
        <taxon>Nematoda</taxon>
        <taxon>Chromadorea</taxon>
        <taxon>Rhabditida</taxon>
        <taxon>Rhabditina</taxon>
        <taxon>Rhabditomorpha</taxon>
        <taxon>Strongyloidea</taxon>
        <taxon>Ancylostomatidae</taxon>
        <taxon>Ancylostomatinae</taxon>
        <taxon>Ancylostoma</taxon>
    </lineage>
</organism>
<sequence>MFTGKCLAFFMGSVWVLALLHTLFYSWEDCGVWFDAVQSAWIFRSTTCRFIGSYIISFLHGIGAGVVIFSINTFTYYNMRKRMKLSSFESLGGPLHP</sequence>
<gene>
    <name evidence="3" type="primary">Acey_s0057.g2836</name>
    <name evidence="3" type="ORF">Y032_0057g2836</name>
</gene>
<feature type="domain" description="7TM GPCR serpentine receptor class x (Srx)" evidence="2">
    <location>
        <begin position="10"/>
        <end position="87"/>
    </location>
</feature>
<dbReference type="Pfam" id="PF10328">
    <property type="entry name" value="7TM_GPCR_Srx"/>
    <property type="match status" value="1"/>
</dbReference>
<accession>A0A016U6K4</accession>
<keyword evidence="1" id="KW-0472">Membrane</keyword>
<keyword evidence="4" id="KW-1185">Reference proteome</keyword>
<evidence type="ECO:0000313" key="4">
    <source>
        <dbReference type="Proteomes" id="UP000024635"/>
    </source>
</evidence>
<reference evidence="4" key="1">
    <citation type="journal article" date="2015" name="Nat. Genet.">
        <title>The genome and transcriptome of the zoonotic hookworm Ancylostoma ceylanicum identify infection-specific gene families.</title>
        <authorList>
            <person name="Schwarz E.M."/>
            <person name="Hu Y."/>
            <person name="Antoshechkin I."/>
            <person name="Miller M.M."/>
            <person name="Sternberg P.W."/>
            <person name="Aroian R.V."/>
        </authorList>
    </citation>
    <scope>NUCLEOTIDE SEQUENCE</scope>
    <source>
        <strain evidence="4">HY135</strain>
    </source>
</reference>
<dbReference type="AlphaFoldDB" id="A0A016U6K4"/>
<feature type="transmembrane region" description="Helical" evidence="1">
    <location>
        <begin position="51"/>
        <end position="77"/>
    </location>
</feature>
<evidence type="ECO:0000259" key="2">
    <source>
        <dbReference type="Pfam" id="PF10328"/>
    </source>
</evidence>
<keyword evidence="1" id="KW-1133">Transmembrane helix</keyword>
<evidence type="ECO:0000256" key="1">
    <source>
        <dbReference type="SAM" id="Phobius"/>
    </source>
</evidence>
<keyword evidence="1" id="KW-0812">Transmembrane</keyword>
<comment type="caution">
    <text evidence="3">The sequence shown here is derived from an EMBL/GenBank/DDBJ whole genome shotgun (WGS) entry which is preliminary data.</text>
</comment>
<dbReference type="Proteomes" id="UP000024635">
    <property type="component" value="Unassembled WGS sequence"/>
</dbReference>
<dbReference type="EMBL" id="JARK01001393">
    <property type="protein sequence ID" value="EYC10233.1"/>
    <property type="molecule type" value="Genomic_DNA"/>
</dbReference>